<dbReference type="Proteomes" id="UP001521150">
    <property type="component" value="Unassembled WGS sequence"/>
</dbReference>
<comment type="caution">
    <text evidence="2">The sequence shown here is derived from an EMBL/GenBank/DDBJ whole genome shotgun (WGS) entry which is preliminary data.</text>
</comment>
<evidence type="ECO:0000256" key="1">
    <source>
        <dbReference type="SAM" id="SignalP"/>
    </source>
</evidence>
<sequence>MTKKRFIGVVVAGLIALGVTLAPATSAANSSWSGCPSNSLCMWKHSDGRGTKAIVPLPSNRTSLNWDMSRLPFLNGESSDNQVSSWAFDRICVLDLYDSLGQRDPLAHVREKEQNAAIMSIDNMISSFTITCR</sequence>
<dbReference type="RefSeq" id="WP_233723029.1">
    <property type="nucleotide sequence ID" value="NZ_JAJVCN010000001.1"/>
</dbReference>
<dbReference type="Pfam" id="PF03995">
    <property type="entry name" value="Inhibitor_I36"/>
    <property type="match status" value="1"/>
</dbReference>
<proteinExistence type="predicted"/>
<keyword evidence="3" id="KW-1185">Reference proteome</keyword>
<feature type="signal peptide" evidence="1">
    <location>
        <begin position="1"/>
        <end position="27"/>
    </location>
</feature>
<dbReference type="PROSITE" id="PS51257">
    <property type="entry name" value="PROKAR_LIPOPROTEIN"/>
    <property type="match status" value="1"/>
</dbReference>
<feature type="chain" id="PRO_5045605138" evidence="1">
    <location>
        <begin position="28"/>
        <end position="133"/>
    </location>
</feature>
<reference evidence="2 3" key="1">
    <citation type="submission" date="2021-12" db="EMBL/GenBank/DDBJ databases">
        <title>Genome sequence of Kibdelosporangium philippinense ATCC 49844.</title>
        <authorList>
            <person name="Fedorov E.A."/>
            <person name="Omeragic M."/>
            <person name="Shalygina K.F."/>
            <person name="Maclea K.S."/>
        </authorList>
    </citation>
    <scope>NUCLEOTIDE SEQUENCE [LARGE SCALE GENOMIC DNA]</scope>
    <source>
        <strain evidence="2 3">ATCC 49844</strain>
    </source>
</reference>
<organism evidence="2 3">
    <name type="scientific">Kibdelosporangium philippinense</name>
    <dbReference type="NCBI Taxonomy" id="211113"/>
    <lineage>
        <taxon>Bacteria</taxon>
        <taxon>Bacillati</taxon>
        <taxon>Actinomycetota</taxon>
        <taxon>Actinomycetes</taxon>
        <taxon>Pseudonocardiales</taxon>
        <taxon>Pseudonocardiaceae</taxon>
        <taxon>Kibdelosporangium</taxon>
    </lineage>
</organism>
<protein>
    <submittedName>
        <fullName evidence="2">Peptidase inhibitor family I36 protein</fullName>
    </submittedName>
</protein>
<evidence type="ECO:0000313" key="2">
    <source>
        <dbReference type="EMBL" id="MCE7001987.1"/>
    </source>
</evidence>
<name>A0ABS8Z3P0_9PSEU</name>
<accession>A0ABS8Z3P0</accession>
<dbReference type="EMBL" id="JAJVCN010000001">
    <property type="protein sequence ID" value="MCE7001987.1"/>
    <property type="molecule type" value="Genomic_DNA"/>
</dbReference>
<keyword evidence="1" id="KW-0732">Signal</keyword>
<gene>
    <name evidence="2" type="ORF">LWC34_03945</name>
</gene>
<evidence type="ECO:0000313" key="3">
    <source>
        <dbReference type="Proteomes" id="UP001521150"/>
    </source>
</evidence>